<accession>W1NKC1</accession>
<proteinExistence type="predicted"/>
<dbReference type="AlphaFoldDB" id="W1NKC1"/>
<evidence type="ECO:0008006" key="3">
    <source>
        <dbReference type="Google" id="ProtNLM"/>
    </source>
</evidence>
<dbReference type="Proteomes" id="UP000017836">
    <property type="component" value="Unassembled WGS sequence"/>
</dbReference>
<name>W1NKC1_AMBTC</name>
<sequence length="124" mass="14671">MPPIRQEFDKFQPNEVIWNLYFKPDEVISDDRASRQGGHRDWRNVNAAKIHHWLSCHERKMPDIQIDTDNGLPSEEYKAWYNLVSDPLIHNVANPPKDILQPHNQEEEAEDVVPAYEPQYIMRP</sequence>
<dbReference type="EMBL" id="KI397142">
    <property type="protein sequence ID" value="ERM96247.1"/>
    <property type="molecule type" value="Genomic_DNA"/>
</dbReference>
<organism evidence="1 2">
    <name type="scientific">Amborella trichopoda</name>
    <dbReference type="NCBI Taxonomy" id="13333"/>
    <lineage>
        <taxon>Eukaryota</taxon>
        <taxon>Viridiplantae</taxon>
        <taxon>Streptophyta</taxon>
        <taxon>Embryophyta</taxon>
        <taxon>Tracheophyta</taxon>
        <taxon>Spermatophyta</taxon>
        <taxon>Magnoliopsida</taxon>
        <taxon>Amborellales</taxon>
        <taxon>Amborellaceae</taxon>
        <taxon>Amborella</taxon>
    </lineage>
</organism>
<gene>
    <name evidence="1" type="ORF">AMTR_s00001p00144390</name>
</gene>
<evidence type="ECO:0000313" key="2">
    <source>
        <dbReference type="Proteomes" id="UP000017836"/>
    </source>
</evidence>
<protein>
    <recommendedName>
        <fullName evidence="3">Aminotransferase-like plant mobile domain-containing protein</fullName>
    </recommendedName>
</protein>
<keyword evidence="2" id="KW-1185">Reference proteome</keyword>
<dbReference type="HOGENOM" id="CLU_2006960_0_0_1"/>
<dbReference type="Gramene" id="ERM96247">
    <property type="protein sequence ID" value="ERM96247"/>
    <property type="gene ID" value="AMTR_s00001p00144390"/>
</dbReference>
<evidence type="ECO:0000313" key="1">
    <source>
        <dbReference type="EMBL" id="ERM96247.1"/>
    </source>
</evidence>
<reference evidence="2" key="1">
    <citation type="journal article" date="2013" name="Science">
        <title>The Amborella genome and the evolution of flowering plants.</title>
        <authorList>
            <consortium name="Amborella Genome Project"/>
        </authorList>
    </citation>
    <scope>NUCLEOTIDE SEQUENCE [LARGE SCALE GENOMIC DNA]</scope>
</reference>